<dbReference type="KEGG" id="plal:FXN65_10750"/>
<gene>
    <name evidence="1" type="ORF">FXN65_10750</name>
</gene>
<evidence type="ECO:0000313" key="2">
    <source>
        <dbReference type="Proteomes" id="UP000327179"/>
    </source>
</evidence>
<accession>A0A5J6QPK3</accession>
<dbReference type="AlphaFoldDB" id="A0A5J6QPK3"/>
<dbReference type="RefSeq" id="WP_151133184.1">
    <property type="nucleotide sequence ID" value="NZ_CP043311.1"/>
</dbReference>
<sequence length="192" mass="21196">MIYSGVLSAIVSALAAETIDNTSKQAWQKLYRPGHQDGLDLATLMRSGGQDGITRTDADCWVFARLHSQLIPRHWAALVAKYSTHKGRKVEAIAYLAPLVASPATRLFVAKAVTAWAIPPLRGTEGKRSTDMIVLPKAFYDMNGWDLDGRPEPTRRRWRQKINEVLDEMVGEAVVAAGEILQREGVLIDMAA</sequence>
<reference evidence="1 2" key="1">
    <citation type="submission" date="2019-08" db="EMBL/GenBank/DDBJ databases">
        <title>Whole-genome Sequencing of e-waste polymer degrading bacterium Pseudomonas sp. strain PE08.</title>
        <authorList>
            <person name="Kirdat K."/>
            <person name="Debbarma P."/>
            <person name="Narawade N."/>
            <person name="Suyal D."/>
            <person name="Thorat V."/>
            <person name="Shouche Y."/>
            <person name="Goel R."/>
            <person name="Yadav A."/>
        </authorList>
    </citation>
    <scope>NUCLEOTIDE SEQUENCE [LARGE SCALE GENOMIC DNA]</scope>
    <source>
        <strain evidence="1 2">PE08</strain>
    </source>
</reference>
<name>A0A5J6QPK3_9GAMM</name>
<dbReference type="Proteomes" id="UP000327179">
    <property type="component" value="Chromosome"/>
</dbReference>
<protein>
    <submittedName>
        <fullName evidence="1">Uncharacterized protein</fullName>
    </submittedName>
</protein>
<proteinExistence type="predicted"/>
<dbReference type="EMBL" id="CP043311">
    <property type="protein sequence ID" value="QEY62529.1"/>
    <property type="molecule type" value="Genomic_DNA"/>
</dbReference>
<organism evidence="1 2">
    <name type="scientific">Metapseudomonas lalkuanensis</name>
    <dbReference type="NCBI Taxonomy" id="2604832"/>
    <lineage>
        <taxon>Bacteria</taxon>
        <taxon>Pseudomonadati</taxon>
        <taxon>Pseudomonadota</taxon>
        <taxon>Gammaproteobacteria</taxon>
        <taxon>Pseudomonadales</taxon>
        <taxon>Pseudomonadaceae</taxon>
        <taxon>Metapseudomonas</taxon>
    </lineage>
</organism>
<keyword evidence="2" id="KW-1185">Reference proteome</keyword>
<evidence type="ECO:0000313" key="1">
    <source>
        <dbReference type="EMBL" id="QEY62529.1"/>
    </source>
</evidence>